<dbReference type="SUPFAM" id="SSF88713">
    <property type="entry name" value="Glycoside hydrolase/deacetylase"/>
    <property type="match status" value="1"/>
</dbReference>
<organism evidence="6 7">
    <name type="scientific">Terrihabitans soli</name>
    <dbReference type="NCBI Taxonomy" id="708113"/>
    <lineage>
        <taxon>Bacteria</taxon>
        <taxon>Pseudomonadati</taxon>
        <taxon>Pseudomonadota</taxon>
        <taxon>Alphaproteobacteria</taxon>
        <taxon>Hyphomicrobiales</taxon>
        <taxon>Terrihabitans</taxon>
    </lineage>
</organism>
<dbReference type="Gene3D" id="3.20.20.370">
    <property type="entry name" value="Glycoside hydrolase/deacetylase"/>
    <property type="match status" value="1"/>
</dbReference>
<dbReference type="CDD" id="cd10916">
    <property type="entry name" value="CE4_PuuE_HpPgdA_like"/>
    <property type="match status" value="1"/>
</dbReference>
<dbReference type="PANTHER" id="PTHR43123:SF4">
    <property type="entry name" value="POLYSACCHARIDE DEACETYLASE"/>
    <property type="match status" value="1"/>
</dbReference>
<evidence type="ECO:0000256" key="3">
    <source>
        <dbReference type="ARBA" id="ARBA00020071"/>
    </source>
</evidence>
<dbReference type="Pfam" id="PF01522">
    <property type="entry name" value="Polysacc_deac_1"/>
    <property type="match status" value="1"/>
</dbReference>
<evidence type="ECO:0000313" key="7">
    <source>
        <dbReference type="Proteomes" id="UP000515317"/>
    </source>
</evidence>
<dbReference type="InterPro" id="IPR011330">
    <property type="entry name" value="Glyco_hydro/deAcase_b/a-brl"/>
</dbReference>
<dbReference type="GO" id="GO:0016810">
    <property type="term" value="F:hydrolase activity, acting on carbon-nitrogen (but not peptide) bonds"/>
    <property type="evidence" value="ECO:0007669"/>
    <property type="project" value="InterPro"/>
</dbReference>
<dbReference type="GO" id="GO:0005975">
    <property type="term" value="P:carbohydrate metabolic process"/>
    <property type="evidence" value="ECO:0007669"/>
    <property type="project" value="InterPro"/>
</dbReference>
<dbReference type="PANTHER" id="PTHR43123">
    <property type="entry name" value="POLYSACCHARIDE DEACETYLASE-RELATED"/>
    <property type="match status" value="1"/>
</dbReference>
<dbReference type="EMBL" id="AP023361">
    <property type="protein sequence ID" value="BCJ89915.1"/>
    <property type="molecule type" value="Genomic_DNA"/>
</dbReference>
<reference evidence="6 7" key="1">
    <citation type="submission" date="2020-08" db="EMBL/GenBank/DDBJ databases">
        <title>Genome sequence of Rhizobiales bacterium strain IZ6.</title>
        <authorList>
            <person name="Nakai R."/>
            <person name="Naganuma T."/>
        </authorList>
    </citation>
    <scope>NUCLEOTIDE SEQUENCE [LARGE SCALE GENOMIC DNA]</scope>
    <source>
        <strain evidence="6 7">IZ6</strain>
    </source>
</reference>
<protein>
    <recommendedName>
        <fullName evidence="3">Chitooligosaccharide deacetylase</fullName>
    </recommendedName>
    <alternativeName>
        <fullName evidence="4">Nodulation protein B</fullName>
    </alternativeName>
</protein>
<evidence type="ECO:0000256" key="4">
    <source>
        <dbReference type="ARBA" id="ARBA00032976"/>
    </source>
</evidence>
<accession>A0A6S6QQ88</accession>
<name>A0A6S6QQ88_9HYPH</name>
<dbReference type="PROSITE" id="PS51677">
    <property type="entry name" value="NODB"/>
    <property type="match status" value="1"/>
</dbReference>
<evidence type="ECO:0000256" key="2">
    <source>
        <dbReference type="ARBA" id="ARBA00010973"/>
    </source>
</evidence>
<evidence type="ECO:0000259" key="5">
    <source>
        <dbReference type="PROSITE" id="PS51677"/>
    </source>
</evidence>
<comment type="function">
    <text evidence="1">Is involved in generating a small heat-stable compound (Nod), an acylated oligomer of N-acetylglucosamine, that stimulates mitosis in various plant protoplasts.</text>
</comment>
<gene>
    <name evidence="6" type="ORF">IZ6_06500</name>
</gene>
<comment type="similarity">
    <text evidence="2">Belongs to the polysaccharide deacetylase family.</text>
</comment>
<dbReference type="Proteomes" id="UP000515317">
    <property type="component" value="Chromosome"/>
</dbReference>
<evidence type="ECO:0000313" key="6">
    <source>
        <dbReference type="EMBL" id="BCJ89915.1"/>
    </source>
</evidence>
<proteinExistence type="inferred from homology"/>
<dbReference type="KEGG" id="tso:IZ6_06500"/>
<sequence length="291" mass="33099">MSDQTKPKEFVPGHDFRWPGGKRIAVMLKVAFEGWSDGKTPAIGPMGNPLKAGFFDSNAHLWAEYGARRGIDRVLRIMERHDVKASVLVSGVIAERWPDAVRRVAEAGHEIVAHSYAMDIVPVYLTEEEERENIQRSIDTIEKACGVRTESWISPRATPSAITNRLLAEYGFKWHGDYLNEDLPYVIRYPNGHEIVAMPTSMEVNDFPLHIRYGNPPRAMLEIFQDTLNYLTEHKDEVEKQDVSIHAHVFGRPAGAWVYEEMIKISKAHPDVWICTRGEAAAHVMKNLKRD</sequence>
<dbReference type="InterPro" id="IPR002509">
    <property type="entry name" value="NODB_dom"/>
</dbReference>
<evidence type="ECO:0000256" key="1">
    <source>
        <dbReference type="ARBA" id="ARBA00003236"/>
    </source>
</evidence>
<dbReference type="RefSeq" id="WP_222876586.1">
    <property type="nucleotide sequence ID" value="NZ_AP023361.1"/>
</dbReference>
<keyword evidence="7" id="KW-1185">Reference proteome</keyword>
<feature type="domain" description="NodB homology" evidence="5">
    <location>
        <begin position="57"/>
        <end position="275"/>
    </location>
</feature>
<dbReference type="AlphaFoldDB" id="A0A6S6QQ88"/>